<dbReference type="UniPathway" id="UPA00094"/>
<protein>
    <recommendedName>
        <fullName evidence="5">3-oxoacyl-[acyl-carrier-protein] reductase</fullName>
        <ecNumber evidence="5">1.1.1.100</ecNumber>
    </recommendedName>
</protein>
<comment type="pathway">
    <text evidence="5">Lipid metabolism; fatty acid biosynthesis.</text>
</comment>
<dbReference type="PANTHER" id="PTHR42879:SF2">
    <property type="entry name" value="3-OXOACYL-[ACYL-CARRIER-PROTEIN] REDUCTASE FABG"/>
    <property type="match status" value="1"/>
</dbReference>
<feature type="active site" description="Proton acceptor" evidence="3">
    <location>
        <position position="156"/>
    </location>
</feature>
<keyword evidence="5" id="KW-0276">Fatty acid metabolism</keyword>
<gene>
    <name evidence="7" type="ORF">BSZ36_15170</name>
</gene>
<feature type="domain" description="Ketoreductase" evidence="6">
    <location>
        <begin position="8"/>
        <end position="192"/>
    </location>
</feature>
<proteinExistence type="inferred from homology"/>
<evidence type="ECO:0000259" key="6">
    <source>
        <dbReference type="SMART" id="SM00822"/>
    </source>
</evidence>
<comment type="caution">
    <text evidence="7">The sequence shown here is derived from an EMBL/GenBank/DDBJ whole genome shotgun (WGS) entry which is preliminary data.</text>
</comment>
<comment type="catalytic activity">
    <reaction evidence="5">
        <text>a (3R)-hydroxyacyl-[ACP] + NADP(+) = a 3-oxoacyl-[ACP] + NADPH + H(+)</text>
        <dbReference type="Rhea" id="RHEA:17397"/>
        <dbReference type="Rhea" id="RHEA-COMP:9916"/>
        <dbReference type="Rhea" id="RHEA-COMP:9945"/>
        <dbReference type="ChEBI" id="CHEBI:15378"/>
        <dbReference type="ChEBI" id="CHEBI:57783"/>
        <dbReference type="ChEBI" id="CHEBI:58349"/>
        <dbReference type="ChEBI" id="CHEBI:78776"/>
        <dbReference type="ChEBI" id="CHEBI:78827"/>
        <dbReference type="EC" id="1.1.1.100"/>
    </reaction>
</comment>
<dbReference type="AlphaFoldDB" id="A0A259U2E2"/>
<dbReference type="Proteomes" id="UP000216446">
    <property type="component" value="Unassembled WGS sequence"/>
</dbReference>
<dbReference type="Gene3D" id="3.40.50.720">
    <property type="entry name" value="NAD(P)-binding Rossmann-like Domain"/>
    <property type="match status" value="1"/>
</dbReference>
<feature type="binding site" evidence="4">
    <location>
        <position position="91"/>
    </location>
    <ligand>
        <name>NADP(+)</name>
        <dbReference type="ChEBI" id="CHEBI:58349"/>
    </ligand>
</feature>
<evidence type="ECO:0000256" key="2">
    <source>
        <dbReference type="ARBA" id="ARBA00023002"/>
    </source>
</evidence>
<dbReference type="InterPro" id="IPR050259">
    <property type="entry name" value="SDR"/>
</dbReference>
<dbReference type="GO" id="GO:0051287">
    <property type="term" value="F:NAD binding"/>
    <property type="evidence" value="ECO:0007669"/>
    <property type="project" value="UniProtKB-UniRule"/>
</dbReference>
<feature type="binding site" evidence="4">
    <location>
        <position position="189"/>
    </location>
    <ligand>
        <name>NADP(+)</name>
        <dbReference type="ChEBI" id="CHEBI:58349"/>
    </ligand>
</feature>
<dbReference type="NCBIfam" id="NF009466">
    <property type="entry name" value="PRK12826.1-2"/>
    <property type="match status" value="1"/>
</dbReference>
<evidence type="ECO:0000313" key="7">
    <source>
        <dbReference type="EMBL" id="OZC04205.1"/>
    </source>
</evidence>
<dbReference type="InterPro" id="IPR036291">
    <property type="entry name" value="NAD(P)-bd_dom_sf"/>
</dbReference>
<dbReference type="FunFam" id="3.40.50.720:FF:000173">
    <property type="entry name" value="3-oxoacyl-[acyl-carrier protein] reductase"/>
    <property type="match status" value="1"/>
</dbReference>
<sequence>MTLDLTDKTVLVTGGTRGIGRAIVEAASGAGARVAFTYRSSSETANALAEQLGGAERALAIQADAGDPEQAAGAVQSVVDAWGQIDGLVVNAGITRDGLMIRMTPEDWEAVISTNLTGAFHVCKAAYRPMMKQRAGSIVTISSVVGVTGNAGQANYAASKAGLIGFTKSLARELGGRGVRANVVAPGYIKTDMTADLGENVTGHMKEQIPLKRLGQPEDIAAAVLFLLSDASTYVTGHTLHVDGGMAM</sequence>
<dbReference type="InterPro" id="IPR011284">
    <property type="entry name" value="3oxo_ACP_reduc"/>
</dbReference>
<dbReference type="FunCoup" id="A0A259U2E2">
    <property type="interactions" value="546"/>
</dbReference>
<evidence type="ECO:0000256" key="1">
    <source>
        <dbReference type="ARBA" id="ARBA00006484"/>
    </source>
</evidence>
<dbReference type="GO" id="GO:0006633">
    <property type="term" value="P:fatty acid biosynthetic process"/>
    <property type="evidence" value="ECO:0007669"/>
    <property type="project" value="UniProtKB-UniPathway"/>
</dbReference>
<keyword evidence="5" id="KW-0275">Fatty acid biosynthesis</keyword>
<evidence type="ECO:0000256" key="4">
    <source>
        <dbReference type="PIRSR" id="PIRSR611284-2"/>
    </source>
</evidence>
<dbReference type="EC" id="1.1.1.100" evidence="5"/>
<dbReference type="InterPro" id="IPR002347">
    <property type="entry name" value="SDR_fam"/>
</dbReference>
<dbReference type="InterPro" id="IPR020904">
    <property type="entry name" value="Sc_DH/Rdtase_CS"/>
</dbReference>
<dbReference type="OrthoDB" id="9788235at2"/>
<accession>A0A259U2E2</accession>
<dbReference type="InterPro" id="IPR057326">
    <property type="entry name" value="KR_dom"/>
</dbReference>
<dbReference type="SUPFAM" id="SSF51735">
    <property type="entry name" value="NAD(P)-binding Rossmann-fold domains"/>
    <property type="match status" value="1"/>
</dbReference>
<keyword evidence="2 5" id="KW-0560">Oxidoreductase</keyword>
<keyword evidence="8" id="KW-1185">Reference proteome</keyword>
<dbReference type="EMBL" id="MQWB01000001">
    <property type="protein sequence ID" value="OZC04205.1"/>
    <property type="molecule type" value="Genomic_DNA"/>
</dbReference>
<dbReference type="PROSITE" id="PS00061">
    <property type="entry name" value="ADH_SHORT"/>
    <property type="match status" value="1"/>
</dbReference>
<comment type="similarity">
    <text evidence="1 5">Belongs to the short-chain dehydrogenases/reductases (SDR) family.</text>
</comment>
<dbReference type="RefSeq" id="WP_094550420.1">
    <property type="nucleotide sequence ID" value="NZ_MQWB01000001.1"/>
</dbReference>
<evidence type="ECO:0000256" key="5">
    <source>
        <dbReference type="RuleBase" id="RU366074"/>
    </source>
</evidence>
<feature type="binding site" evidence="4">
    <location>
        <begin position="14"/>
        <end position="17"/>
    </location>
    <ligand>
        <name>NADP(+)</name>
        <dbReference type="ChEBI" id="CHEBI:58349"/>
    </ligand>
</feature>
<dbReference type="PANTHER" id="PTHR42879">
    <property type="entry name" value="3-OXOACYL-(ACYL-CARRIER-PROTEIN) REDUCTASE"/>
    <property type="match status" value="1"/>
</dbReference>
<keyword evidence="5" id="KW-0444">Lipid biosynthesis</keyword>
<dbReference type="InParanoid" id="A0A259U2E2"/>
<comment type="subunit">
    <text evidence="5">Homotetramer.</text>
</comment>
<feature type="binding site" evidence="4">
    <location>
        <begin position="156"/>
        <end position="160"/>
    </location>
    <ligand>
        <name>NADP(+)</name>
        <dbReference type="ChEBI" id="CHEBI:58349"/>
    </ligand>
</feature>
<reference evidence="7 8" key="1">
    <citation type="submission" date="2016-11" db="EMBL/GenBank/DDBJ databases">
        <title>Study of marine rhodopsin-containing bacteria.</title>
        <authorList>
            <person name="Yoshizawa S."/>
            <person name="Kumagai Y."/>
            <person name="Kogure K."/>
        </authorList>
    </citation>
    <scope>NUCLEOTIDE SEQUENCE [LARGE SCALE GENOMIC DNA]</scope>
    <source>
        <strain evidence="7 8">SG-29</strain>
    </source>
</reference>
<dbReference type="SMART" id="SM00822">
    <property type="entry name" value="PKS_KR"/>
    <property type="match status" value="1"/>
</dbReference>
<comment type="function">
    <text evidence="5">Catalyzes the NADPH-dependent reduction of beta-ketoacyl-ACP substrates to beta-hydroxyacyl-ACP products, the first reductive step in the elongation cycle of fatty acid biosynthesis.</text>
</comment>
<keyword evidence="5" id="KW-0443">Lipid metabolism</keyword>
<organism evidence="7 8">
    <name type="scientific">Rubricoccus marinus</name>
    <dbReference type="NCBI Taxonomy" id="716817"/>
    <lineage>
        <taxon>Bacteria</taxon>
        <taxon>Pseudomonadati</taxon>
        <taxon>Rhodothermota</taxon>
        <taxon>Rhodothermia</taxon>
        <taxon>Rhodothermales</taxon>
        <taxon>Rubricoccaceae</taxon>
        <taxon>Rubricoccus</taxon>
    </lineage>
</organism>
<keyword evidence="4 5" id="KW-0521">NADP</keyword>
<dbReference type="PRINTS" id="PR00081">
    <property type="entry name" value="GDHRDH"/>
</dbReference>
<dbReference type="Pfam" id="PF13561">
    <property type="entry name" value="adh_short_C2"/>
    <property type="match status" value="1"/>
</dbReference>
<evidence type="ECO:0000313" key="8">
    <source>
        <dbReference type="Proteomes" id="UP000216446"/>
    </source>
</evidence>
<dbReference type="GO" id="GO:0004316">
    <property type="term" value="F:3-oxoacyl-[acyl-carrier-protein] reductase (NADPH) activity"/>
    <property type="evidence" value="ECO:0007669"/>
    <property type="project" value="UniProtKB-UniRule"/>
</dbReference>
<dbReference type="NCBIfam" id="TIGR01830">
    <property type="entry name" value="3oxo_ACP_reduc"/>
    <property type="match status" value="1"/>
</dbReference>
<dbReference type="CDD" id="cd05333">
    <property type="entry name" value="BKR_SDR_c"/>
    <property type="match status" value="1"/>
</dbReference>
<dbReference type="NCBIfam" id="NF005559">
    <property type="entry name" value="PRK07231.1"/>
    <property type="match status" value="1"/>
</dbReference>
<name>A0A259U2E2_9BACT</name>
<dbReference type="PRINTS" id="PR00080">
    <property type="entry name" value="SDRFAMILY"/>
</dbReference>
<evidence type="ECO:0000256" key="3">
    <source>
        <dbReference type="PIRSR" id="PIRSR611284-1"/>
    </source>
</evidence>